<evidence type="ECO:0000256" key="1">
    <source>
        <dbReference type="SAM" id="MobiDB-lite"/>
    </source>
</evidence>
<organism evidence="2 3">
    <name type="scientific">Blastococcus colisei</name>
    <dbReference type="NCBI Taxonomy" id="1564162"/>
    <lineage>
        <taxon>Bacteria</taxon>
        <taxon>Bacillati</taxon>
        <taxon>Actinomycetota</taxon>
        <taxon>Actinomycetes</taxon>
        <taxon>Geodermatophilales</taxon>
        <taxon>Geodermatophilaceae</taxon>
        <taxon>Blastococcus</taxon>
    </lineage>
</organism>
<gene>
    <name evidence="2" type="ORF">FHU33_3297</name>
</gene>
<feature type="region of interest" description="Disordered" evidence="1">
    <location>
        <begin position="1"/>
        <end position="29"/>
    </location>
</feature>
<sequence length="29" mass="2979">MTAFAKTTVEGASQGAPATEERIETGVEP</sequence>
<dbReference type="EMBL" id="VFQE01000001">
    <property type="protein sequence ID" value="TQN43829.1"/>
    <property type="molecule type" value="Genomic_DNA"/>
</dbReference>
<keyword evidence="3" id="KW-1185">Reference proteome</keyword>
<protein>
    <submittedName>
        <fullName evidence="2">Uncharacterized protein</fullName>
    </submittedName>
</protein>
<name>A0A543PIE8_9ACTN</name>
<evidence type="ECO:0000313" key="3">
    <source>
        <dbReference type="Proteomes" id="UP000319865"/>
    </source>
</evidence>
<comment type="caution">
    <text evidence="2">The sequence shown here is derived from an EMBL/GenBank/DDBJ whole genome shotgun (WGS) entry which is preliminary data.</text>
</comment>
<dbReference type="AlphaFoldDB" id="A0A543PIE8"/>
<proteinExistence type="predicted"/>
<reference evidence="2 3" key="1">
    <citation type="submission" date="2019-06" db="EMBL/GenBank/DDBJ databases">
        <title>Sequencing the genomes of 1000 actinobacteria strains.</title>
        <authorList>
            <person name="Klenk H.-P."/>
        </authorList>
    </citation>
    <scope>NUCLEOTIDE SEQUENCE [LARGE SCALE GENOMIC DNA]</scope>
    <source>
        <strain evidence="2 3">DSM 46837</strain>
    </source>
</reference>
<accession>A0A543PIE8</accession>
<evidence type="ECO:0000313" key="2">
    <source>
        <dbReference type="EMBL" id="TQN43829.1"/>
    </source>
</evidence>
<dbReference type="Proteomes" id="UP000319865">
    <property type="component" value="Unassembled WGS sequence"/>
</dbReference>
<feature type="compositionally biased region" description="Basic and acidic residues" evidence="1">
    <location>
        <begin position="19"/>
        <end position="29"/>
    </location>
</feature>